<evidence type="ECO:0000313" key="1">
    <source>
        <dbReference type="EMBL" id="MDG0793879.1"/>
    </source>
</evidence>
<keyword evidence="2" id="KW-1185">Reference proteome</keyword>
<dbReference type="AlphaFoldDB" id="A0A9X4QP08"/>
<dbReference type="GO" id="GO:0016811">
    <property type="term" value="F:hydrolase activity, acting on carbon-nitrogen (but not peptide) bonds, in linear amides"/>
    <property type="evidence" value="ECO:0007669"/>
    <property type="project" value="TreeGrafter"/>
</dbReference>
<accession>A0A9X4QP08</accession>
<proteinExistence type="predicted"/>
<reference evidence="1 2" key="1">
    <citation type="submission" date="2022-10" db="EMBL/GenBank/DDBJ databases">
        <title>Comparative genomic analysis of Cohnella hashimotonis sp. nov., isolated from the International Space Station.</title>
        <authorList>
            <person name="Simpson A."/>
            <person name="Venkateswaran K."/>
        </authorList>
    </citation>
    <scope>NUCLEOTIDE SEQUENCE [LARGE SCALE GENOMIC DNA]</scope>
    <source>
        <strain evidence="1 2">DSM 18997</strain>
    </source>
</reference>
<gene>
    <name evidence="1" type="ORF">OMP38_25930</name>
</gene>
<dbReference type="EMBL" id="JAPDHZ010000004">
    <property type="protein sequence ID" value="MDG0793879.1"/>
    <property type="molecule type" value="Genomic_DNA"/>
</dbReference>
<dbReference type="SUPFAM" id="SSF102588">
    <property type="entry name" value="LmbE-like"/>
    <property type="match status" value="1"/>
</dbReference>
<dbReference type="InterPro" id="IPR024078">
    <property type="entry name" value="LmbE-like_dom_sf"/>
</dbReference>
<sequence>MMRILAIGAHPDDVECCVGGTLAKCAARGDEVTIMVATNGNVGSPTLTKEEIAAVRKKEAQAAADVIGAGLIWLDYDDEFLFHDRESRMTFINAIRKANPDVMFVHSPNDYHPDHRICSEISIDCRIPVTVPLIVTEYPAMTKVPHVFLYENVGAVDFQPEVYVDITDAFEVKSKMLQCHESQDVWMQHVYGADIVSNMARVASMRGVAPGYKYAEGFRSLPMFPIPGSPHLLP</sequence>
<dbReference type="Proteomes" id="UP001153387">
    <property type="component" value="Unassembled WGS sequence"/>
</dbReference>
<dbReference type="Gene3D" id="3.40.50.10320">
    <property type="entry name" value="LmbE-like"/>
    <property type="match status" value="1"/>
</dbReference>
<evidence type="ECO:0000313" key="2">
    <source>
        <dbReference type="Proteomes" id="UP001153387"/>
    </source>
</evidence>
<dbReference type="RefSeq" id="WP_277567594.1">
    <property type="nucleotide sequence ID" value="NZ_JAPDHZ010000004.1"/>
</dbReference>
<protein>
    <submittedName>
        <fullName evidence="1">PIG-L family deacetylase</fullName>
    </submittedName>
</protein>
<name>A0A9X4QP08_9BACL</name>
<dbReference type="PANTHER" id="PTHR12993:SF30">
    <property type="entry name" value="N-ACETYL-ALPHA-D-GLUCOSAMINYL L-MALATE DEACETYLASE 1"/>
    <property type="match status" value="1"/>
</dbReference>
<organism evidence="1 2">
    <name type="scientific">Cohnella ginsengisoli</name>
    <dbReference type="NCBI Taxonomy" id="425004"/>
    <lineage>
        <taxon>Bacteria</taxon>
        <taxon>Bacillati</taxon>
        <taxon>Bacillota</taxon>
        <taxon>Bacilli</taxon>
        <taxon>Bacillales</taxon>
        <taxon>Paenibacillaceae</taxon>
        <taxon>Cohnella</taxon>
    </lineage>
</organism>
<dbReference type="Pfam" id="PF02585">
    <property type="entry name" value="PIG-L"/>
    <property type="match status" value="1"/>
</dbReference>
<dbReference type="PANTHER" id="PTHR12993">
    <property type="entry name" value="N-ACETYLGLUCOSAMINYL-PHOSPHATIDYLINOSITOL DE-N-ACETYLASE-RELATED"/>
    <property type="match status" value="1"/>
</dbReference>
<dbReference type="InterPro" id="IPR003737">
    <property type="entry name" value="GlcNAc_PI_deacetylase-related"/>
</dbReference>
<comment type="caution">
    <text evidence="1">The sequence shown here is derived from an EMBL/GenBank/DDBJ whole genome shotgun (WGS) entry which is preliminary data.</text>
</comment>